<gene>
    <name evidence="1" type="ORF">PENTCL1PPCAC_16490</name>
</gene>
<protein>
    <submittedName>
        <fullName evidence="1">Uncharacterized protein</fullName>
    </submittedName>
</protein>
<reference evidence="1" key="1">
    <citation type="submission" date="2023-10" db="EMBL/GenBank/DDBJ databases">
        <title>Genome assembly of Pristionchus species.</title>
        <authorList>
            <person name="Yoshida K."/>
            <person name="Sommer R.J."/>
        </authorList>
    </citation>
    <scope>NUCLEOTIDE SEQUENCE</scope>
    <source>
        <strain evidence="1">RS0144</strain>
    </source>
</reference>
<organism evidence="1 2">
    <name type="scientific">Pristionchus entomophagus</name>
    <dbReference type="NCBI Taxonomy" id="358040"/>
    <lineage>
        <taxon>Eukaryota</taxon>
        <taxon>Metazoa</taxon>
        <taxon>Ecdysozoa</taxon>
        <taxon>Nematoda</taxon>
        <taxon>Chromadorea</taxon>
        <taxon>Rhabditida</taxon>
        <taxon>Rhabditina</taxon>
        <taxon>Diplogasteromorpha</taxon>
        <taxon>Diplogasteroidea</taxon>
        <taxon>Neodiplogasteridae</taxon>
        <taxon>Pristionchus</taxon>
    </lineage>
</organism>
<name>A0AAV5TIX6_9BILA</name>
<comment type="caution">
    <text evidence="1">The sequence shown here is derived from an EMBL/GenBank/DDBJ whole genome shotgun (WGS) entry which is preliminary data.</text>
</comment>
<feature type="non-terminal residue" evidence="1">
    <location>
        <position position="1"/>
    </location>
</feature>
<dbReference type="AlphaFoldDB" id="A0AAV5TIX6"/>
<dbReference type="Proteomes" id="UP001432027">
    <property type="component" value="Unassembled WGS sequence"/>
</dbReference>
<proteinExistence type="predicted"/>
<accession>A0AAV5TIX6</accession>
<dbReference type="EMBL" id="BTSX01000004">
    <property type="protein sequence ID" value="GMS94315.1"/>
    <property type="molecule type" value="Genomic_DNA"/>
</dbReference>
<evidence type="ECO:0000313" key="1">
    <source>
        <dbReference type="EMBL" id="GMS94315.1"/>
    </source>
</evidence>
<keyword evidence="2" id="KW-1185">Reference proteome</keyword>
<evidence type="ECO:0000313" key="2">
    <source>
        <dbReference type="Proteomes" id="UP001432027"/>
    </source>
</evidence>
<sequence length="65" mass="7311">TSRISSCLAPACRHCFLVSWNEVAFLPVIMTFAPCLANRTAVPRPIPFDEPLTMTTLPEKKLIFF</sequence>